<evidence type="ECO:0000256" key="2">
    <source>
        <dbReference type="SAM" id="Phobius"/>
    </source>
</evidence>
<keyword evidence="5" id="KW-1185">Reference proteome</keyword>
<dbReference type="InterPro" id="IPR032816">
    <property type="entry name" value="VTT_dom"/>
</dbReference>
<organism evidence="4 5">
    <name type="scientific">Thermolongibacillus altinsuensis</name>
    <dbReference type="NCBI Taxonomy" id="575256"/>
    <lineage>
        <taxon>Bacteria</taxon>
        <taxon>Bacillati</taxon>
        <taxon>Bacillota</taxon>
        <taxon>Bacilli</taxon>
        <taxon>Bacillales</taxon>
        <taxon>Anoxybacillaceae</taxon>
        <taxon>Thermolongibacillus</taxon>
    </lineage>
</organism>
<feature type="domain" description="VTT" evidence="3">
    <location>
        <begin position="39"/>
        <end position="164"/>
    </location>
</feature>
<dbReference type="GO" id="GO:0005886">
    <property type="term" value="C:plasma membrane"/>
    <property type="evidence" value="ECO:0007669"/>
    <property type="project" value="TreeGrafter"/>
</dbReference>
<feature type="transmembrane region" description="Helical" evidence="2">
    <location>
        <begin position="21"/>
        <end position="38"/>
    </location>
</feature>
<dbReference type="Pfam" id="PF09335">
    <property type="entry name" value="VTT_dom"/>
    <property type="match status" value="1"/>
</dbReference>
<dbReference type="PANTHER" id="PTHR42709:SF9">
    <property type="entry name" value="ALKALINE PHOSPHATASE LIKE PROTEIN"/>
    <property type="match status" value="1"/>
</dbReference>
<evidence type="ECO:0000313" key="5">
    <source>
        <dbReference type="Proteomes" id="UP000295658"/>
    </source>
</evidence>
<evidence type="ECO:0000256" key="1">
    <source>
        <dbReference type="ARBA" id="ARBA00010792"/>
    </source>
</evidence>
<comment type="caution">
    <text evidence="4">The sequence shown here is derived from an EMBL/GenBank/DDBJ whole genome shotgun (WGS) entry which is preliminary data.</text>
</comment>
<name>A0A4R1QD77_9BACL</name>
<keyword evidence="2" id="KW-0812">Transmembrane</keyword>
<dbReference type="EMBL" id="SLUL01000018">
    <property type="protein sequence ID" value="TCL45940.1"/>
    <property type="molecule type" value="Genomic_DNA"/>
</dbReference>
<evidence type="ECO:0000313" key="4">
    <source>
        <dbReference type="EMBL" id="TCL45940.1"/>
    </source>
</evidence>
<keyword evidence="2" id="KW-0472">Membrane</keyword>
<accession>A0A4R1QD77</accession>
<feature type="transmembrane region" description="Helical" evidence="2">
    <location>
        <begin position="143"/>
        <end position="166"/>
    </location>
</feature>
<gene>
    <name evidence="4" type="ORF">EDD69_11827</name>
</gene>
<dbReference type="InterPro" id="IPR051311">
    <property type="entry name" value="DedA_domain"/>
</dbReference>
<reference evidence="4 5" key="1">
    <citation type="submission" date="2019-03" db="EMBL/GenBank/DDBJ databases">
        <title>Genomic Encyclopedia of Type Strains, Phase IV (KMG-IV): sequencing the most valuable type-strain genomes for metagenomic binning, comparative biology and taxonomic classification.</title>
        <authorList>
            <person name="Goeker M."/>
        </authorList>
    </citation>
    <scope>NUCLEOTIDE SEQUENCE [LARGE SCALE GENOMIC DNA]</scope>
    <source>
        <strain evidence="4 5">DSM 24979</strain>
    </source>
</reference>
<protein>
    <submittedName>
        <fullName evidence="4">Membrane protein DedA with SNARE-associated domain</fullName>
    </submittedName>
</protein>
<comment type="similarity">
    <text evidence="1">Belongs to the DedA family.</text>
</comment>
<dbReference type="PANTHER" id="PTHR42709">
    <property type="entry name" value="ALKALINE PHOSPHATASE LIKE PROTEIN"/>
    <property type="match status" value="1"/>
</dbReference>
<evidence type="ECO:0000259" key="3">
    <source>
        <dbReference type="Pfam" id="PF09335"/>
    </source>
</evidence>
<dbReference type="AlphaFoldDB" id="A0A4R1QD77"/>
<sequence>MVKGISLMEANNMLAYIQSHGYIVLFLSMFFGIVGIPAPEESLLFLVGMLISHEQLHFIKSLLFATVGATVGMVAAYVAGYTFGSPFLFKCGHYIGVNRRRFRYAYRQFRKHGKLFILFGYYLPGVRQISPYMAGVVRFPFPLFLLLSFFGSLVWISLFLCLGKFLGEKLHIPLHVIPFIALFFFVLFIGGMYMNKKRKNT</sequence>
<dbReference type="Proteomes" id="UP000295658">
    <property type="component" value="Unassembled WGS sequence"/>
</dbReference>
<proteinExistence type="inferred from homology"/>
<feature type="transmembrane region" description="Helical" evidence="2">
    <location>
        <begin position="172"/>
        <end position="194"/>
    </location>
</feature>
<keyword evidence="2" id="KW-1133">Transmembrane helix</keyword>